<accession>A0ABM7LXZ7</accession>
<dbReference type="Gene3D" id="6.10.250.3150">
    <property type="match status" value="1"/>
</dbReference>
<protein>
    <recommendedName>
        <fullName evidence="3">ARB-07466-like C-terminal domain-containing protein</fullName>
    </recommendedName>
</protein>
<evidence type="ECO:0000259" key="3">
    <source>
        <dbReference type="Pfam" id="PF26571"/>
    </source>
</evidence>
<keyword evidence="5" id="KW-1185">Reference proteome</keyword>
<evidence type="ECO:0000313" key="5">
    <source>
        <dbReference type="Proteomes" id="UP000676967"/>
    </source>
</evidence>
<sequence length="336" mass="35989">MAALSPRRCTALLALLVAALTAILVVPGTPALAADPEGGSKKLRANLEAAAKGYDQAKTKLAASKKRQVQLAATLKSAQGRSDLLTKRVSAVANRSYQMGRISTVMLLLNSSSPDKFVERVQGLDMLAQVDSSTLADYRTDIETIRKAQTALTAEITEQQRQVTVMERKKKQAELALAEVGGGSAGGFIDANSPAAAPAPRNSDGSWPKESCSIKDPTSSGCLTPRTLHAYQEARSDGFTHYTVCWSQRSSGEHPKGRACDFSANASTFKTSAATGSDKAYGDRLAAYFVKNADKLGVMYVIWYRQIWMPSTGWRAYSATGDAAAVHTNHVHLSML</sequence>
<dbReference type="Proteomes" id="UP000676967">
    <property type="component" value="Chromosome"/>
</dbReference>
<dbReference type="RefSeq" id="WP_189329117.1">
    <property type="nucleotide sequence ID" value="NZ_AP023356.1"/>
</dbReference>
<gene>
    <name evidence="4" type="ORF">Aiant_48560</name>
</gene>
<organism evidence="4 5">
    <name type="scientific">Actinoplanes ianthinogenes</name>
    <dbReference type="NCBI Taxonomy" id="122358"/>
    <lineage>
        <taxon>Bacteria</taxon>
        <taxon>Bacillati</taxon>
        <taxon>Actinomycetota</taxon>
        <taxon>Actinomycetes</taxon>
        <taxon>Micromonosporales</taxon>
        <taxon>Micromonosporaceae</taxon>
        <taxon>Actinoplanes</taxon>
    </lineage>
</organism>
<feature type="region of interest" description="Disordered" evidence="1">
    <location>
        <begin position="192"/>
        <end position="211"/>
    </location>
</feature>
<name>A0ABM7LXZ7_9ACTN</name>
<reference evidence="4 5" key="1">
    <citation type="submission" date="2020-08" db="EMBL/GenBank/DDBJ databases">
        <title>Whole genome shotgun sequence of Actinoplanes ianthinogenes NBRC 13996.</title>
        <authorList>
            <person name="Komaki H."/>
            <person name="Tamura T."/>
        </authorList>
    </citation>
    <scope>NUCLEOTIDE SEQUENCE [LARGE SCALE GENOMIC DNA]</scope>
    <source>
        <strain evidence="4 5">NBRC 13996</strain>
    </source>
</reference>
<evidence type="ECO:0000256" key="2">
    <source>
        <dbReference type="SAM" id="SignalP"/>
    </source>
</evidence>
<dbReference type="Pfam" id="PF26571">
    <property type="entry name" value="VldE"/>
    <property type="match status" value="1"/>
</dbReference>
<feature type="chain" id="PRO_5047394873" description="ARB-07466-like C-terminal domain-containing protein" evidence="2">
    <location>
        <begin position="34"/>
        <end position="336"/>
    </location>
</feature>
<feature type="signal peptide" evidence="2">
    <location>
        <begin position="1"/>
        <end position="33"/>
    </location>
</feature>
<dbReference type="InterPro" id="IPR058593">
    <property type="entry name" value="ARB_07466-like_C"/>
</dbReference>
<dbReference type="EMBL" id="AP023356">
    <property type="protein sequence ID" value="BCJ44199.1"/>
    <property type="molecule type" value="Genomic_DNA"/>
</dbReference>
<feature type="domain" description="ARB-07466-like C-terminal" evidence="3">
    <location>
        <begin position="220"/>
        <end position="327"/>
    </location>
</feature>
<keyword evidence="2" id="KW-0732">Signal</keyword>
<evidence type="ECO:0000313" key="4">
    <source>
        <dbReference type="EMBL" id="BCJ44199.1"/>
    </source>
</evidence>
<evidence type="ECO:0000256" key="1">
    <source>
        <dbReference type="SAM" id="MobiDB-lite"/>
    </source>
</evidence>
<proteinExistence type="predicted"/>